<keyword evidence="2" id="KW-1185">Reference proteome</keyword>
<sequence>MTDYTHFLGHRYRVDLHPGSEVQGLPALDVSMPGCSIEGTISVFTESLLHLTEAVFTRGGDPALRYSR</sequence>
<organism evidence="1 2">
    <name type="scientific">Kipferlia bialata</name>
    <dbReference type="NCBI Taxonomy" id="797122"/>
    <lineage>
        <taxon>Eukaryota</taxon>
        <taxon>Metamonada</taxon>
        <taxon>Carpediemonas-like organisms</taxon>
        <taxon>Kipferlia</taxon>
    </lineage>
</organism>
<evidence type="ECO:0000313" key="2">
    <source>
        <dbReference type="Proteomes" id="UP000265618"/>
    </source>
</evidence>
<comment type="caution">
    <text evidence="1">The sequence shown here is derived from an EMBL/GenBank/DDBJ whole genome shotgun (WGS) entry which is preliminary data.</text>
</comment>
<accession>A0A9K3D926</accession>
<dbReference type="EMBL" id="BDIP01007668">
    <property type="protein sequence ID" value="GIQ91413.1"/>
    <property type="molecule type" value="Genomic_DNA"/>
</dbReference>
<gene>
    <name evidence="1" type="ORF">KIPB_014653</name>
</gene>
<name>A0A9K3D926_9EUKA</name>
<evidence type="ECO:0000313" key="1">
    <source>
        <dbReference type="EMBL" id="GIQ91413.1"/>
    </source>
</evidence>
<proteinExistence type="predicted"/>
<dbReference type="AlphaFoldDB" id="A0A9K3D926"/>
<dbReference type="Proteomes" id="UP000265618">
    <property type="component" value="Unassembled WGS sequence"/>
</dbReference>
<reference evidence="1 2" key="1">
    <citation type="journal article" date="2018" name="PLoS ONE">
        <title>The draft genome of Kipferlia bialata reveals reductive genome evolution in fornicate parasites.</title>
        <authorList>
            <person name="Tanifuji G."/>
            <person name="Takabayashi S."/>
            <person name="Kume K."/>
            <person name="Takagi M."/>
            <person name="Nakayama T."/>
            <person name="Kamikawa R."/>
            <person name="Inagaki Y."/>
            <person name="Hashimoto T."/>
        </authorList>
    </citation>
    <scope>NUCLEOTIDE SEQUENCE [LARGE SCALE GENOMIC DNA]</scope>
    <source>
        <strain evidence="1">NY0173</strain>
    </source>
</reference>
<protein>
    <submittedName>
        <fullName evidence="1">Uncharacterized protein</fullName>
    </submittedName>
</protein>